<evidence type="ECO:0000313" key="3">
    <source>
        <dbReference type="Proteomes" id="UP000294194"/>
    </source>
</evidence>
<dbReference type="InterPro" id="IPR035985">
    <property type="entry name" value="Ubiquitin-activating_enz"/>
</dbReference>
<dbReference type="Gene3D" id="3.40.50.720">
    <property type="entry name" value="NAD(P)-binding Rossmann-like Domain"/>
    <property type="match status" value="1"/>
</dbReference>
<gene>
    <name evidence="2" type="ORF">EYE40_11165</name>
</gene>
<dbReference type="AlphaFoldDB" id="A0A4V2JF40"/>
<feature type="domain" description="Rhodanese" evidence="1">
    <location>
        <begin position="282"/>
        <end position="370"/>
    </location>
</feature>
<dbReference type="GO" id="GO:0016779">
    <property type="term" value="F:nucleotidyltransferase activity"/>
    <property type="evidence" value="ECO:0007669"/>
    <property type="project" value="TreeGrafter"/>
</dbReference>
<dbReference type="EMBL" id="SISG01000001">
    <property type="protein sequence ID" value="TBN57909.1"/>
    <property type="molecule type" value="Genomic_DNA"/>
</dbReference>
<reference evidence="3" key="1">
    <citation type="submission" date="2019-02" db="EMBL/GenBank/DDBJ databases">
        <title>Glaciihabitans arcticus sp. nov., a psychrotolerant bacterium isolated from polar soil.</title>
        <authorList>
            <person name="Dahal R.H."/>
        </authorList>
    </citation>
    <scope>NUCLEOTIDE SEQUENCE [LARGE SCALE GENOMIC DNA]</scope>
    <source>
        <strain evidence="3">RP-3-7</strain>
    </source>
</reference>
<dbReference type="PANTHER" id="PTHR10953">
    <property type="entry name" value="UBIQUITIN-ACTIVATING ENZYME E1"/>
    <property type="match status" value="1"/>
</dbReference>
<dbReference type="CDD" id="cd00757">
    <property type="entry name" value="ThiF_MoeB_HesA_family"/>
    <property type="match status" value="1"/>
</dbReference>
<evidence type="ECO:0000259" key="1">
    <source>
        <dbReference type="PROSITE" id="PS50206"/>
    </source>
</evidence>
<dbReference type="InterPro" id="IPR001763">
    <property type="entry name" value="Rhodanese-like_dom"/>
</dbReference>
<dbReference type="InterPro" id="IPR036873">
    <property type="entry name" value="Rhodanese-like_dom_sf"/>
</dbReference>
<dbReference type="GO" id="GO:0008641">
    <property type="term" value="F:ubiquitin-like modifier activating enzyme activity"/>
    <property type="evidence" value="ECO:0007669"/>
    <property type="project" value="InterPro"/>
</dbReference>
<dbReference type="Proteomes" id="UP000294194">
    <property type="component" value="Unassembled WGS sequence"/>
</dbReference>
<proteinExistence type="predicted"/>
<sequence length="372" mass="38502">MRNSQPCGATCDNGDMESDTARYARQVALPGFGSGAQQALGASRVLVIGAGGLGSTVIPALVAAGVGSLTVVDDDSVELSNLHRQYVHSTADVGRNKAESASARALQIAPAVMTPVGERLTAANALPLFADHDLVIDGSDNFVTRYLVADAAELSGIPVVWGAVSQYGGQLSVTTPGGPGYRDLFPAPPSPGSVLSCEEGGVFPATVAVIGALMAGEALKLLTGVGSPLVGRVTAYDALGGSFRELQFGPDPQRSAVTALVDYEAFCGVEKRSTDVSARELSGMHPLIIDVREAWEAEIAALPDSLLIPLGSLESVAPTLDPHADIVLVCHHGIRSAQALGLLQSLGFNRARHLTGGIDAWAREIDPTMARY</sequence>
<dbReference type="SMART" id="SM00450">
    <property type="entry name" value="RHOD"/>
    <property type="match status" value="1"/>
</dbReference>
<evidence type="ECO:0000313" key="2">
    <source>
        <dbReference type="EMBL" id="TBN57909.1"/>
    </source>
</evidence>
<protein>
    <submittedName>
        <fullName evidence="2">Molybdopterin biosynthesis protein MoeB</fullName>
    </submittedName>
</protein>
<organism evidence="2 3">
    <name type="scientific">Glaciihabitans arcticus</name>
    <dbReference type="NCBI Taxonomy" id="2668039"/>
    <lineage>
        <taxon>Bacteria</taxon>
        <taxon>Bacillati</taxon>
        <taxon>Actinomycetota</taxon>
        <taxon>Actinomycetes</taxon>
        <taxon>Micrococcales</taxon>
        <taxon>Microbacteriaceae</taxon>
        <taxon>Glaciihabitans</taxon>
    </lineage>
</organism>
<name>A0A4V2JF40_9MICO</name>
<dbReference type="InterPro" id="IPR045886">
    <property type="entry name" value="ThiF/MoeB/HesA"/>
</dbReference>
<dbReference type="Gene3D" id="3.40.250.10">
    <property type="entry name" value="Rhodanese-like domain"/>
    <property type="match status" value="1"/>
</dbReference>
<keyword evidence="3" id="KW-1185">Reference proteome</keyword>
<dbReference type="GO" id="GO:0005829">
    <property type="term" value="C:cytosol"/>
    <property type="evidence" value="ECO:0007669"/>
    <property type="project" value="TreeGrafter"/>
</dbReference>
<accession>A0A4V2JF40</accession>
<dbReference type="GO" id="GO:0008146">
    <property type="term" value="F:sulfotransferase activity"/>
    <property type="evidence" value="ECO:0007669"/>
    <property type="project" value="TreeGrafter"/>
</dbReference>
<dbReference type="PROSITE" id="PS50206">
    <property type="entry name" value="RHODANESE_3"/>
    <property type="match status" value="1"/>
</dbReference>
<dbReference type="Pfam" id="PF00581">
    <property type="entry name" value="Rhodanese"/>
    <property type="match status" value="1"/>
</dbReference>
<dbReference type="PANTHER" id="PTHR10953:SF102">
    <property type="entry name" value="ADENYLYLTRANSFERASE AND SULFURTRANSFERASE MOCS3"/>
    <property type="match status" value="1"/>
</dbReference>
<dbReference type="InterPro" id="IPR000594">
    <property type="entry name" value="ThiF_NAD_FAD-bd"/>
</dbReference>
<comment type="caution">
    <text evidence="2">The sequence shown here is derived from an EMBL/GenBank/DDBJ whole genome shotgun (WGS) entry which is preliminary data.</text>
</comment>
<dbReference type="Pfam" id="PF00899">
    <property type="entry name" value="ThiF"/>
    <property type="match status" value="1"/>
</dbReference>
<dbReference type="GO" id="GO:0004792">
    <property type="term" value="F:thiosulfate-cyanide sulfurtransferase activity"/>
    <property type="evidence" value="ECO:0007669"/>
    <property type="project" value="TreeGrafter"/>
</dbReference>
<dbReference type="SUPFAM" id="SSF69572">
    <property type="entry name" value="Activating enzymes of the ubiquitin-like proteins"/>
    <property type="match status" value="1"/>
</dbReference>